<comment type="caution">
    <text evidence="1">The sequence shown here is derived from an EMBL/GenBank/DDBJ whole genome shotgun (WGS) entry which is preliminary data.</text>
</comment>
<dbReference type="Proteomes" id="UP001469553">
    <property type="component" value="Unassembled WGS sequence"/>
</dbReference>
<name>A0ABV0YPV0_9TELE</name>
<evidence type="ECO:0000313" key="1">
    <source>
        <dbReference type="EMBL" id="MEQ2295887.1"/>
    </source>
</evidence>
<dbReference type="EMBL" id="JAHRIP010039156">
    <property type="protein sequence ID" value="MEQ2295887.1"/>
    <property type="molecule type" value="Genomic_DNA"/>
</dbReference>
<protein>
    <submittedName>
        <fullName evidence="1">Uncharacterized protein</fullName>
    </submittedName>
</protein>
<gene>
    <name evidence="1" type="ORF">AMECASPLE_019205</name>
</gene>
<organism evidence="1 2">
    <name type="scientific">Ameca splendens</name>
    <dbReference type="NCBI Taxonomy" id="208324"/>
    <lineage>
        <taxon>Eukaryota</taxon>
        <taxon>Metazoa</taxon>
        <taxon>Chordata</taxon>
        <taxon>Craniata</taxon>
        <taxon>Vertebrata</taxon>
        <taxon>Euteleostomi</taxon>
        <taxon>Actinopterygii</taxon>
        <taxon>Neopterygii</taxon>
        <taxon>Teleostei</taxon>
        <taxon>Neoteleostei</taxon>
        <taxon>Acanthomorphata</taxon>
        <taxon>Ovalentaria</taxon>
        <taxon>Atherinomorphae</taxon>
        <taxon>Cyprinodontiformes</taxon>
        <taxon>Goodeidae</taxon>
        <taxon>Ameca</taxon>
    </lineage>
</organism>
<evidence type="ECO:0000313" key="2">
    <source>
        <dbReference type="Proteomes" id="UP001469553"/>
    </source>
</evidence>
<proteinExistence type="predicted"/>
<keyword evidence="2" id="KW-1185">Reference proteome</keyword>
<accession>A0ABV0YPV0</accession>
<reference evidence="1 2" key="1">
    <citation type="submission" date="2021-06" db="EMBL/GenBank/DDBJ databases">
        <authorList>
            <person name="Palmer J.M."/>
        </authorList>
    </citation>
    <scope>NUCLEOTIDE SEQUENCE [LARGE SCALE GENOMIC DNA]</scope>
    <source>
        <strain evidence="1 2">AS_MEX2019</strain>
        <tissue evidence="1">Muscle</tissue>
    </source>
</reference>
<sequence>MAPLCVSAPTNQHHVCSNPQLIILQGSAFKVPHPWISQLSAELRPSSTSSPPSGFSASPVPLLSGFLSITSIGSRGKTTLIPILRRSFKFMSFSAFMSSSGV</sequence>